<organism evidence="1 2">
    <name type="scientific">Salinadaptatus halalkaliphilus</name>
    <dbReference type="NCBI Taxonomy" id="2419781"/>
    <lineage>
        <taxon>Archaea</taxon>
        <taxon>Methanobacteriati</taxon>
        <taxon>Methanobacteriota</taxon>
        <taxon>Stenosarchaea group</taxon>
        <taxon>Halobacteria</taxon>
        <taxon>Halobacteriales</taxon>
        <taxon>Natrialbaceae</taxon>
        <taxon>Salinadaptatus</taxon>
    </lineage>
</organism>
<dbReference type="RefSeq" id="WP_141463021.1">
    <property type="nucleotide sequence ID" value="NZ_RBZW01000007.1"/>
</dbReference>
<sequence length="63" mass="7186">MTDEFEFKAIASEVLEEYDQNEAFKSRFIGVCQTAMKGGADKSDLIRLIENVHLTEEERADES</sequence>
<dbReference type="Proteomes" id="UP000318864">
    <property type="component" value="Unassembled WGS sequence"/>
</dbReference>
<proteinExistence type="predicted"/>
<reference evidence="1 2" key="1">
    <citation type="submission" date="2018-10" db="EMBL/GenBank/DDBJ databases">
        <title>Natronolimnobius sp. XQ-INN 246 isolated from Inner Mongolia Autonomous Region of China.</title>
        <authorList>
            <person name="Xue Q."/>
        </authorList>
    </citation>
    <scope>NUCLEOTIDE SEQUENCE [LARGE SCALE GENOMIC DNA]</scope>
    <source>
        <strain evidence="1 2">XQ-INN 246</strain>
    </source>
</reference>
<dbReference type="OrthoDB" id="319290at2157"/>
<name>A0A4S3TSS6_9EURY</name>
<evidence type="ECO:0000313" key="1">
    <source>
        <dbReference type="EMBL" id="THE66473.1"/>
    </source>
</evidence>
<dbReference type="EMBL" id="RBZW01000007">
    <property type="protein sequence ID" value="THE66473.1"/>
    <property type="molecule type" value="Genomic_DNA"/>
</dbReference>
<gene>
    <name evidence="1" type="ORF">D8Y22_02110</name>
</gene>
<evidence type="ECO:0000313" key="2">
    <source>
        <dbReference type="Proteomes" id="UP000318864"/>
    </source>
</evidence>
<accession>A0A4S3TSS6</accession>
<protein>
    <submittedName>
        <fullName evidence="1">Uncharacterized protein</fullName>
    </submittedName>
</protein>
<dbReference type="AlphaFoldDB" id="A0A4S3TSS6"/>
<comment type="caution">
    <text evidence="1">The sequence shown here is derived from an EMBL/GenBank/DDBJ whole genome shotgun (WGS) entry which is preliminary data.</text>
</comment>
<keyword evidence="2" id="KW-1185">Reference proteome</keyword>